<keyword evidence="2" id="KW-0217">Developmental protein</keyword>
<dbReference type="InterPro" id="IPR018253">
    <property type="entry name" value="DnaJ_domain_CS"/>
</dbReference>
<dbReference type="GO" id="GO:0005829">
    <property type="term" value="C:cytosol"/>
    <property type="evidence" value="ECO:0007669"/>
    <property type="project" value="UniProtKB-ARBA"/>
</dbReference>
<dbReference type="InterPro" id="IPR051938">
    <property type="entry name" value="Apopto_cytoskel_mod"/>
</dbReference>
<keyword evidence="9" id="KW-0809">Transit peptide</keyword>
<comment type="subcellular location">
    <subcellularLocation>
        <location evidence="1">Mitochondrion outer membrane</location>
    </subcellularLocation>
</comment>
<dbReference type="SUPFAM" id="SSF49493">
    <property type="entry name" value="HSP40/DnaJ peptide-binding domain"/>
    <property type="match status" value="2"/>
</dbReference>
<dbReference type="OrthoDB" id="10256793at2759"/>
<protein>
    <recommendedName>
        <fullName evidence="15">DnaJ homolog l(2)tid, mitochondrial</fullName>
    </recommendedName>
    <alternativeName>
        <fullName evidence="14">Protein lethal(2)tumorous imaginal discs</fullName>
    </alternativeName>
</protein>
<dbReference type="PROSITE" id="PS00636">
    <property type="entry name" value="DNAJ_1"/>
    <property type="match status" value="1"/>
</dbReference>
<dbReference type="Pfam" id="PF00684">
    <property type="entry name" value="DnaJ_CXXCXGXG"/>
    <property type="match status" value="1"/>
</dbReference>
<dbReference type="FunFam" id="2.60.260.20:FF:000005">
    <property type="entry name" value="Chaperone protein dnaJ 1, mitochondrial"/>
    <property type="match status" value="1"/>
</dbReference>
<keyword evidence="10" id="KW-0007">Acetylation</keyword>
<sequence>MRLSCNMATGKGLAVIFRSKINFIGNNNLNKFSCSVFQRCNTCQRYMVTVASTVHGWNHNRAGKNNIARIMQPHRAIHLTSKLLKRNYYEILGVSKNASAKDIKKAYYQLAKKYHPDTNKGDPSSGKKFQEVSEAYEVLSDDVKRKEYDTWGTTSEQMGMGMGQGHRPKNYSQHWQYTSTVNAEELFRKIFGDAGFQSGAFSDFEDFAESKHGFGAAQEVIMNLTFSQAARGVNKDININVIDICPKCNGSRCELGTKAVKCQYCNGTGMETISTGPFVMSSTCRYCQGTRMFIKFPCTECDGKGQSVQRKKVTVPVPAGVEDGQTIRLAVGRKEVFVTFRVEKSRYFRRDGPDVHTEAQVSLAQAVLGGTIRVEGVYEDQTIQVTPGTSSHTRIRLSGKGLKKVDGLGYGDHYVNIKITVPKQLTDEQRALLQAYAELETDTPGSIYGLTYKKDGTKESYSGPLDLVESIRIALGNMPNHEKQPSSRHPEDKPQDDNSAHTKDTSSNGKDENDAGISQREKML</sequence>
<dbReference type="GO" id="GO:0006457">
    <property type="term" value="P:protein folding"/>
    <property type="evidence" value="ECO:0007669"/>
    <property type="project" value="InterPro"/>
</dbReference>
<dbReference type="HAMAP" id="MF_01152">
    <property type="entry name" value="DnaJ"/>
    <property type="match status" value="1"/>
</dbReference>
<evidence type="ECO:0000313" key="20">
    <source>
        <dbReference type="EMBL" id="EZA57720.1"/>
    </source>
</evidence>
<dbReference type="GO" id="GO:0005741">
    <property type="term" value="C:mitochondrial outer membrane"/>
    <property type="evidence" value="ECO:0007669"/>
    <property type="project" value="UniProtKB-SubCell"/>
</dbReference>
<keyword evidence="12" id="KW-0472">Membrane</keyword>
<keyword evidence="4 16" id="KW-0479">Metal-binding</keyword>
<dbReference type="PROSITE" id="PS51188">
    <property type="entry name" value="ZF_CR"/>
    <property type="match status" value="1"/>
</dbReference>
<dbReference type="PANTHER" id="PTHR44145:SF3">
    <property type="entry name" value="DNAJ HOMOLOG SUBFAMILY A MEMBER 3, MITOCHONDRIAL"/>
    <property type="match status" value="1"/>
</dbReference>
<dbReference type="AlphaFoldDB" id="A0A026WNX8"/>
<dbReference type="Proteomes" id="UP000053097">
    <property type="component" value="Unassembled WGS sequence"/>
</dbReference>
<keyword evidence="5" id="KW-0677">Repeat</keyword>
<evidence type="ECO:0000256" key="13">
    <source>
        <dbReference type="ARBA" id="ARBA00023186"/>
    </source>
</evidence>
<dbReference type="FunFam" id="2.10.230.10:FF:000003">
    <property type="entry name" value="dnaJ homolog subfamily A member 3, mitochondrial"/>
    <property type="match status" value="1"/>
</dbReference>
<evidence type="ECO:0000313" key="21">
    <source>
        <dbReference type="EMBL" id="RLU24341.1"/>
    </source>
</evidence>
<dbReference type="InterPro" id="IPR008971">
    <property type="entry name" value="HSP40/DnaJ_pept-bd"/>
</dbReference>
<keyword evidence="11" id="KW-0496">Mitochondrion</keyword>
<dbReference type="CDD" id="cd10719">
    <property type="entry name" value="DnaJ_zf"/>
    <property type="match status" value="1"/>
</dbReference>
<dbReference type="GO" id="GO:0007005">
    <property type="term" value="P:mitochondrion organization"/>
    <property type="evidence" value="ECO:0007669"/>
    <property type="project" value="TreeGrafter"/>
</dbReference>
<dbReference type="Pfam" id="PF01556">
    <property type="entry name" value="DnaJ_C"/>
    <property type="match status" value="1"/>
</dbReference>
<name>A0A026WNX8_OOCBI</name>
<dbReference type="InterPro" id="IPR036869">
    <property type="entry name" value="J_dom_sf"/>
</dbReference>
<dbReference type="InterPro" id="IPR002939">
    <property type="entry name" value="DnaJ_C"/>
</dbReference>
<dbReference type="SMART" id="SM00271">
    <property type="entry name" value="DnaJ"/>
    <property type="match status" value="1"/>
</dbReference>
<keyword evidence="3" id="KW-0488">Methylation</keyword>
<reference evidence="21" key="3">
    <citation type="submission" date="2018-07" db="EMBL/GenBank/DDBJ databases">
        <authorList>
            <person name="Mckenzie S.K."/>
            <person name="Kronauer D.J.C."/>
        </authorList>
    </citation>
    <scope>NUCLEOTIDE SEQUENCE</scope>
    <source>
        <strain evidence="21">Clonal line C1</strain>
    </source>
</reference>
<dbReference type="EMBL" id="QOIP01000003">
    <property type="protein sequence ID" value="RLU24341.1"/>
    <property type="molecule type" value="Genomic_DNA"/>
</dbReference>
<evidence type="ECO:0000256" key="17">
    <source>
        <dbReference type="SAM" id="MobiDB-lite"/>
    </source>
</evidence>
<dbReference type="GO" id="GO:0043066">
    <property type="term" value="P:negative regulation of apoptotic process"/>
    <property type="evidence" value="ECO:0007669"/>
    <property type="project" value="TreeGrafter"/>
</dbReference>
<dbReference type="PRINTS" id="PR00625">
    <property type="entry name" value="JDOMAIN"/>
</dbReference>
<evidence type="ECO:0000256" key="9">
    <source>
        <dbReference type="ARBA" id="ARBA00022946"/>
    </source>
</evidence>
<evidence type="ECO:0000256" key="3">
    <source>
        <dbReference type="ARBA" id="ARBA00022481"/>
    </source>
</evidence>
<dbReference type="Gene3D" id="1.10.287.110">
    <property type="entry name" value="DnaJ domain"/>
    <property type="match status" value="1"/>
</dbReference>
<evidence type="ECO:0000259" key="18">
    <source>
        <dbReference type="PROSITE" id="PS50076"/>
    </source>
</evidence>
<organism evidence="20 22">
    <name type="scientific">Ooceraea biroi</name>
    <name type="common">Clonal raider ant</name>
    <name type="synonym">Cerapachys biroi</name>
    <dbReference type="NCBI Taxonomy" id="2015173"/>
    <lineage>
        <taxon>Eukaryota</taxon>
        <taxon>Metazoa</taxon>
        <taxon>Ecdysozoa</taxon>
        <taxon>Arthropoda</taxon>
        <taxon>Hexapoda</taxon>
        <taxon>Insecta</taxon>
        <taxon>Pterygota</taxon>
        <taxon>Neoptera</taxon>
        <taxon>Endopterygota</taxon>
        <taxon>Hymenoptera</taxon>
        <taxon>Apocrita</taxon>
        <taxon>Aculeata</taxon>
        <taxon>Formicoidea</taxon>
        <taxon>Formicidae</taxon>
        <taxon>Dorylinae</taxon>
        <taxon>Ooceraea</taxon>
    </lineage>
</organism>
<evidence type="ECO:0000256" key="11">
    <source>
        <dbReference type="ARBA" id="ARBA00023128"/>
    </source>
</evidence>
<dbReference type="SUPFAM" id="SSF57938">
    <property type="entry name" value="DnaJ/Hsp40 cysteine-rich domain"/>
    <property type="match status" value="1"/>
</dbReference>
<feature type="domain" description="CR-type" evidence="19">
    <location>
        <begin position="232"/>
        <end position="310"/>
    </location>
</feature>
<keyword evidence="8 16" id="KW-0862">Zinc</keyword>
<dbReference type="Pfam" id="PF00226">
    <property type="entry name" value="DnaJ"/>
    <property type="match status" value="1"/>
</dbReference>
<dbReference type="EMBL" id="KK107139">
    <property type="protein sequence ID" value="EZA57720.1"/>
    <property type="molecule type" value="Genomic_DNA"/>
</dbReference>
<keyword evidence="7" id="KW-1000">Mitochondrion outer membrane</keyword>
<dbReference type="GO" id="GO:0009408">
    <property type="term" value="P:response to heat"/>
    <property type="evidence" value="ECO:0007669"/>
    <property type="project" value="InterPro"/>
</dbReference>
<feature type="region of interest" description="Disordered" evidence="17">
    <location>
        <begin position="478"/>
        <end position="524"/>
    </location>
</feature>
<gene>
    <name evidence="21" type="ORF">DMN91_002429</name>
    <name evidence="20" type="ORF">X777_00820</name>
</gene>
<dbReference type="InterPro" id="IPR001623">
    <property type="entry name" value="DnaJ_domain"/>
</dbReference>
<dbReference type="CDD" id="cd10747">
    <property type="entry name" value="DnaJ_C"/>
    <property type="match status" value="1"/>
</dbReference>
<evidence type="ECO:0000256" key="16">
    <source>
        <dbReference type="PROSITE-ProRule" id="PRU00546"/>
    </source>
</evidence>
<keyword evidence="6 16" id="KW-0863">Zinc-finger</keyword>
<evidence type="ECO:0000256" key="6">
    <source>
        <dbReference type="ARBA" id="ARBA00022771"/>
    </source>
</evidence>
<dbReference type="GO" id="GO:0005102">
    <property type="term" value="F:signaling receptor binding"/>
    <property type="evidence" value="ECO:0007669"/>
    <property type="project" value="UniProtKB-ARBA"/>
</dbReference>
<reference evidence="21 23" key="2">
    <citation type="journal article" date="2018" name="Genome Res.">
        <title>The genomic architecture and molecular evolution of ant odorant receptors.</title>
        <authorList>
            <person name="McKenzie S.K."/>
            <person name="Kronauer D.J.C."/>
        </authorList>
    </citation>
    <scope>NUCLEOTIDE SEQUENCE [LARGE SCALE GENOMIC DNA]</scope>
    <source>
        <strain evidence="21">Clonal line C1</strain>
    </source>
</reference>
<evidence type="ECO:0000313" key="23">
    <source>
        <dbReference type="Proteomes" id="UP000279307"/>
    </source>
</evidence>
<dbReference type="InterPro" id="IPR036410">
    <property type="entry name" value="HSP_DnaJ_Cys-rich_dom_sf"/>
</dbReference>
<dbReference type="GO" id="GO:0005524">
    <property type="term" value="F:ATP binding"/>
    <property type="evidence" value="ECO:0007669"/>
    <property type="project" value="InterPro"/>
</dbReference>
<dbReference type="PANTHER" id="PTHR44145">
    <property type="entry name" value="DNAJ HOMOLOG SUBFAMILY A MEMBER 3, MITOCHONDRIAL"/>
    <property type="match status" value="1"/>
</dbReference>
<dbReference type="PROSITE" id="PS50076">
    <property type="entry name" value="DNAJ_2"/>
    <property type="match status" value="1"/>
</dbReference>
<evidence type="ECO:0000313" key="22">
    <source>
        <dbReference type="Proteomes" id="UP000053097"/>
    </source>
</evidence>
<dbReference type="STRING" id="2015173.A0A026WNX8"/>
<accession>A0A026WNX8</accession>
<dbReference type="Gene3D" id="2.10.230.10">
    <property type="entry name" value="Heat shock protein DnaJ, cysteine-rich domain"/>
    <property type="match status" value="1"/>
</dbReference>
<dbReference type="InterPro" id="IPR001305">
    <property type="entry name" value="HSP_DnaJ_Cys-rich_dom"/>
</dbReference>
<dbReference type="InterPro" id="IPR012724">
    <property type="entry name" value="DnaJ"/>
</dbReference>
<feature type="compositionally biased region" description="Basic and acidic residues" evidence="17">
    <location>
        <begin position="480"/>
        <end position="524"/>
    </location>
</feature>
<evidence type="ECO:0000256" key="10">
    <source>
        <dbReference type="ARBA" id="ARBA00022990"/>
    </source>
</evidence>
<evidence type="ECO:0000256" key="7">
    <source>
        <dbReference type="ARBA" id="ARBA00022787"/>
    </source>
</evidence>
<feature type="zinc finger region" description="CR-type" evidence="16">
    <location>
        <begin position="232"/>
        <end position="310"/>
    </location>
</feature>
<dbReference type="OMA" id="MATDYYA"/>
<proteinExistence type="inferred from homology"/>
<dbReference type="CDD" id="cd06257">
    <property type="entry name" value="DnaJ"/>
    <property type="match status" value="1"/>
</dbReference>
<evidence type="ECO:0000256" key="4">
    <source>
        <dbReference type="ARBA" id="ARBA00022723"/>
    </source>
</evidence>
<keyword evidence="22" id="KW-1185">Reference proteome</keyword>
<reference evidence="20 22" key="1">
    <citation type="journal article" date="2014" name="Curr. Biol.">
        <title>The genome of the clonal raider ant Cerapachys biroi.</title>
        <authorList>
            <person name="Oxley P.R."/>
            <person name="Ji L."/>
            <person name="Fetter-Pruneda I."/>
            <person name="McKenzie S.K."/>
            <person name="Li C."/>
            <person name="Hu H."/>
            <person name="Zhang G."/>
            <person name="Kronauer D.J."/>
        </authorList>
    </citation>
    <scope>NUCLEOTIDE SEQUENCE [LARGE SCALE GENOMIC DNA]</scope>
</reference>
<evidence type="ECO:0000259" key="19">
    <source>
        <dbReference type="PROSITE" id="PS51188"/>
    </source>
</evidence>
<evidence type="ECO:0000256" key="5">
    <source>
        <dbReference type="ARBA" id="ARBA00022737"/>
    </source>
</evidence>
<evidence type="ECO:0000256" key="14">
    <source>
        <dbReference type="ARBA" id="ARBA00080150"/>
    </source>
</evidence>
<feature type="domain" description="J" evidence="18">
    <location>
        <begin position="87"/>
        <end position="152"/>
    </location>
</feature>
<dbReference type="SUPFAM" id="SSF46565">
    <property type="entry name" value="Chaperone J-domain"/>
    <property type="match status" value="1"/>
</dbReference>
<evidence type="ECO:0000256" key="8">
    <source>
        <dbReference type="ARBA" id="ARBA00022833"/>
    </source>
</evidence>
<dbReference type="Proteomes" id="UP000279307">
    <property type="component" value="Chromosome 3"/>
</dbReference>
<evidence type="ECO:0000256" key="1">
    <source>
        <dbReference type="ARBA" id="ARBA00004294"/>
    </source>
</evidence>
<evidence type="ECO:0000256" key="2">
    <source>
        <dbReference type="ARBA" id="ARBA00022473"/>
    </source>
</evidence>
<dbReference type="Gene3D" id="2.60.260.20">
    <property type="entry name" value="Urease metallochaperone UreE, N-terminal domain"/>
    <property type="match status" value="2"/>
</dbReference>
<dbReference type="FunFam" id="1.10.287.110:FF:000075">
    <property type="entry name" value="Uncharacterized protein, isoform D"/>
    <property type="match status" value="1"/>
</dbReference>
<evidence type="ECO:0000256" key="15">
    <source>
        <dbReference type="ARBA" id="ARBA00093620"/>
    </source>
</evidence>
<dbReference type="GO" id="GO:0008270">
    <property type="term" value="F:zinc ion binding"/>
    <property type="evidence" value="ECO:0007669"/>
    <property type="project" value="UniProtKB-KW"/>
</dbReference>
<dbReference type="GO" id="GO:0031072">
    <property type="term" value="F:heat shock protein binding"/>
    <property type="evidence" value="ECO:0007669"/>
    <property type="project" value="InterPro"/>
</dbReference>
<keyword evidence="13" id="KW-0143">Chaperone</keyword>
<evidence type="ECO:0000256" key="12">
    <source>
        <dbReference type="ARBA" id="ARBA00023136"/>
    </source>
</evidence>
<dbReference type="GO" id="GO:0051082">
    <property type="term" value="F:unfolded protein binding"/>
    <property type="evidence" value="ECO:0007669"/>
    <property type="project" value="InterPro"/>
</dbReference>